<evidence type="ECO:0008006" key="3">
    <source>
        <dbReference type="Google" id="ProtNLM"/>
    </source>
</evidence>
<dbReference type="EMBL" id="JBBJUP010000028">
    <property type="protein sequence ID" value="MEJ8282084.1"/>
    <property type="molecule type" value="Genomic_DNA"/>
</dbReference>
<dbReference type="Proteomes" id="UP001364211">
    <property type="component" value="Unassembled WGS sequence"/>
</dbReference>
<accession>A0ABU8TDQ8</accession>
<dbReference type="RefSeq" id="WP_340295156.1">
    <property type="nucleotide sequence ID" value="NZ_JBBJUP010000028.1"/>
</dbReference>
<evidence type="ECO:0000313" key="2">
    <source>
        <dbReference type="Proteomes" id="UP001364211"/>
    </source>
</evidence>
<proteinExistence type="predicted"/>
<reference evidence="1 2" key="1">
    <citation type="submission" date="2024-03" db="EMBL/GenBank/DDBJ databases">
        <title>Draft genome sequence of Pseudonocardia sp. DW16-2.</title>
        <authorList>
            <person name="Duangmal K."/>
        </authorList>
    </citation>
    <scope>NUCLEOTIDE SEQUENCE [LARGE SCALE GENOMIC DNA]</scope>
    <source>
        <strain evidence="1 2">DW16-2</strain>
    </source>
</reference>
<comment type="caution">
    <text evidence="1">The sequence shown here is derived from an EMBL/GenBank/DDBJ whole genome shotgun (WGS) entry which is preliminary data.</text>
</comment>
<organism evidence="1 2">
    <name type="scientific">Pseudonocardia spirodelae</name>
    <dbReference type="NCBI Taxonomy" id="3133431"/>
    <lineage>
        <taxon>Bacteria</taxon>
        <taxon>Bacillati</taxon>
        <taxon>Actinomycetota</taxon>
        <taxon>Actinomycetes</taxon>
        <taxon>Pseudonocardiales</taxon>
        <taxon>Pseudonocardiaceae</taxon>
        <taxon>Pseudonocardia</taxon>
    </lineage>
</organism>
<evidence type="ECO:0000313" key="1">
    <source>
        <dbReference type="EMBL" id="MEJ8282084.1"/>
    </source>
</evidence>
<sequence length="290" mass="31941">MVLVKGPKLAGVVDVDEEFHALRSEPDPVRRGRRATDLLATYQQRSVELARIRRAAVEEARDQLGGSYTEVARAFGLTKGRITQIRNTAPPPHRAFFGVGPLDIALPGRRLLDRQDVVIATEDDATGAYLTEETERLAFTVERRIIDPRQEWEPGRDAVVVCGPASAHIGNLLMQRDPLLTMSIGDGARWAIIDHETGERFLSPMDDEQPSRADVAYVARHAMPSGAVVVHIAGIHALGSVGAAHYLMEHVPELWAEFGDDSFSMAIGGQFHELNPTGLDVLVPPRRWPQ</sequence>
<name>A0ABU8TDQ8_9PSEU</name>
<gene>
    <name evidence="1" type="ORF">WJX68_24355</name>
</gene>
<keyword evidence="2" id="KW-1185">Reference proteome</keyword>
<protein>
    <recommendedName>
        <fullName evidence="3">Sigma-70 family RNA polymerase sigma factor</fullName>
    </recommendedName>
</protein>